<dbReference type="PANTHER" id="PTHR47457:SF1">
    <property type="entry name" value="BTB DOMAIN-CONTAINING PROTEIN-RELATED"/>
    <property type="match status" value="1"/>
</dbReference>
<dbReference type="Gene3D" id="2.60.120.260">
    <property type="entry name" value="Galactose-binding domain-like"/>
    <property type="match status" value="1"/>
</dbReference>
<evidence type="ECO:0008006" key="3">
    <source>
        <dbReference type="Google" id="ProtNLM"/>
    </source>
</evidence>
<protein>
    <recommendedName>
        <fullName evidence="3">F5/8 type C domain-containing protein</fullName>
    </recommendedName>
</protein>
<dbReference type="EMBL" id="JAPFFF010000001">
    <property type="protein sequence ID" value="KAK8898227.1"/>
    <property type="molecule type" value="Genomic_DNA"/>
</dbReference>
<organism evidence="1 2">
    <name type="scientific">Tritrichomonas musculus</name>
    <dbReference type="NCBI Taxonomy" id="1915356"/>
    <lineage>
        <taxon>Eukaryota</taxon>
        <taxon>Metamonada</taxon>
        <taxon>Parabasalia</taxon>
        <taxon>Tritrichomonadida</taxon>
        <taxon>Tritrichomonadidae</taxon>
        <taxon>Tritrichomonas</taxon>
    </lineage>
</organism>
<proteinExistence type="predicted"/>
<accession>A0ABR2L4T8</accession>
<reference evidence="1 2" key="1">
    <citation type="submission" date="2024-04" db="EMBL/GenBank/DDBJ databases">
        <title>Tritrichomonas musculus Genome.</title>
        <authorList>
            <person name="Alves-Ferreira E."/>
            <person name="Grigg M."/>
            <person name="Lorenzi H."/>
            <person name="Galac M."/>
        </authorList>
    </citation>
    <scope>NUCLEOTIDE SEQUENCE [LARGE SCALE GENOMIC DNA]</scope>
    <source>
        <strain evidence="1 2">EAF2021</strain>
    </source>
</reference>
<name>A0ABR2L4T8_9EUKA</name>
<dbReference type="SUPFAM" id="SSF49785">
    <property type="entry name" value="Galactose-binding domain-like"/>
    <property type="match status" value="1"/>
</dbReference>
<evidence type="ECO:0000313" key="1">
    <source>
        <dbReference type="EMBL" id="KAK8898227.1"/>
    </source>
</evidence>
<gene>
    <name evidence="1" type="ORF">M9Y10_000505</name>
</gene>
<evidence type="ECO:0000313" key="2">
    <source>
        <dbReference type="Proteomes" id="UP001470230"/>
    </source>
</evidence>
<dbReference type="Proteomes" id="UP001470230">
    <property type="component" value="Unassembled WGS sequence"/>
</dbReference>
<comment type="caution">
    <text evidence="1">The sequence shown here is derived from an EMBL/GenBank/DDBJ whole genome shotgun (WGS) entry which is preliminary data.</text>
</comment>
<keyword evidence="2" id="KW-1185">Reference proteome</keyword>
<sequence length="480" mass="55761">MIGETAIKLSSDGLKNIVPAACRANSDFLFIFGEKEIKMNTIFAEFISPTVSRLHRTDPTIESICFDENIISKRSIKVNTDQILTEDIISLLLQVATGHSIELNEEQGYKMRIISILLDNQELFLKINEIYPNESNIDFCIQDLLFYQQQSQSQSLSNFDYSNIINTIASQFYSIDENKLLQLPKSILYRIITNDNLKLKNEDSLFSFIQKIFLKYSEEEEEDYDDSEEKISMVSFYEAVEFLELSESKFEEFVRNFDSNEMSKKLWHKLFPCFYINFNKSEKKKMVLNQQRYLAESRHFDYDGNTDHSFQGIIHKLTEEAGGNVNDKGVVKVSSSPTNGNEVISKHAVDFEDNEHYFQSKNEPNSWLMYDFQDSKVKPTHYSIRTRPDGGKGDNHPKNWVIEGSNTEDDDDWVILDSRNDITILDDSNASHTFEIQTQLESNESFRYLRLRQTGPNTQTGNYYFLTLSALEYFGILYNN</sequence>
<dbReference type="PANTHER" id="PTHR47457">
    <property type="entry name" value="OS05G0345500 PROTEIN"/>
    <property type="match status" value="1"/>
</dbReference>
<dbReference type="InterPro" id="IPR008979">
    <property type="entry name" value="Galactose-bd-like_sf"/>
</dbReference>